<evidence type="ECO:0000313" key="1">
    <source>
        <dbReference type="EMBL" id="KAK3684686.1"/>
    </source>
</evidence>
<evidence type="ECO:0000313" key="2">
    <source>
        <dbReference type="Proteomes" id="UP001281147"/>
    </source>
</evidence>
<reference evidence="1" key="1">
    <citation type="submission" date="2023-07" db="EMBL/GenBank/DDBJ databases">
        <title>Black Yeasts Isolated from many extreme environments.</title>
        <authorList>
            <person name="Coleine C."/>
            <person name="Stajich J.E."/>
            <person name="Selbmann L."/>
        </authorList>
    </citation>
    <scope>NUCLEOTIDE SEQUENCE</scope>
    <source>
        <strain evidence="1">CCFEE 5714</strain>
    </source>
</reference>
<proteinExistence type="predicted"/>
<dbReference type="Proteomes" id="UP001281147">
    <property type="component" value="Unassembled WGS sequence"/>
</dbReference>
<protein>
    <submittedName>
        <fullName evidence="1">Uncharacterized protein</fullName>
    </submittedName>
</protein>
<name>A0ACC3MEE7_9PEZI</name>
<organism evidence="1 2">
    <name type="scientific">Vermiconidia calcicola</name>
    <dbReference type="NCBI Taxonomy" id="1690605"/>
    <lineage>
        <taxon>Eukaryota</taxon>
        <taxon>Fungi</taxon>
        <taxon>Dikarya</taxon>
        <taxon>Ascomycota</taxon>
        <taxon>Pezizomycotina</taxon>
        <taxon>Dothideomycetes</taxon>
        <taxon>Dothideomycetidae</taxon>
        <taxon>Mycosphaerellales</taxon>
        <taxon>Extremaceae</taxon>
        <taxon>Vermiconidia</taxon>
    </lineage>
</organism>
<accession>A0ACC3MEE7</accession>
<gene>
    <name evidence="1" type="ORF">LTR37_020016</name>
</gene>
<keyword evidence="2" id="KW-1185">Reference proteome</keyword>
<dbReference type="EMBL" id="JAUTXU010000330">
    <property type="protein sequence ID" value="KAK3684686.1"/>
    <property type="molecule type" value="Genomic_DNA"/>
</dbReference>
<comment type="caution">
    <text evidence="1">The sequence shown here is derived from an EMBL/GenBank/DDBJ whole genome shotgun (WGS) entry which is preliminary data.</text>
</comment>
<sequence>MASPIGSQGSFAITTNSNGSSIHVSIAESASVKADNLSLSTWGASFVLANRLHKIHQDPCHPEATVRNGPRSERWVLELGAGTGLVGLSAAALWRAHVTLTDLPSILPGLQANISLNEGLLKHNGGSARCGSLDWSNPQSLELSSGAESPKRTTKPEVSKPEVILAADIIYSDSHPELVSKTILTWLAPGPQSRAVLCYPLRMAYIDHIREFWELMEGGGLECTQEGREKGDDDWNEVANTPYEWCVWHWKAEK</sequence>